<sequence length="594" mass="69058">MPLLPQPGFSLEPVAAQVYQVSEMERELSDDLAGEHEELKKQVETERVELLKVRANLEMECERRLQEARSLAESVQESQKRALAAEQAATQRSKDATAEIQGLQERLREAEVLSTRTKLFEIIFRAIEEYCKRILTRRKLQKLLEGLCVFNAPSLQTAEKQGEIRVSEAQASLLKELEDWKEQCSRLQAEKDTNLAAEARSKALLEAFECEDMERLKADQEKLQSVEMASLSLCQSVEQEHQAVLQDMERVRMNGSRFDWPQAVRFCVRQDRTLKDVCLMEFHLSGRGADHQRITQEKEEEARLRQEAQRKHAEVQKDMNKVKEDQRRLQTDKDAEERAKLEVQRLHQAVLDEKNSLHGDHGHLQELLSAEQKAKEEVQRKHAQVRLTDKRTASEEDWRLTSLQAREEQLRMEAERKHQQLTADMEKLRQDQAKLQADKEDEKRAKDEAERKHAAVLRDMQQLQADQNKLQADHAAEKRAKEEAEKKHQEVLEDRDRISGDMRQLQNDKDAEQRAKQEMERKHEAALKQLELVNADQAKLKLDKDSELQARLDMEAKHQALLQDLEQVRYEKDQLHGQHQGSRTQLVSASCGKE</sequence>
<accession>A0ABP0MXE9</accession>
<name>A0ABP0MXE9_9DINO</name>
<evidence type="ECO:0000256" key="2">
    <source>
        <dbReference type="SAM" id="MobiDB-lite"/>
    </source>
</evidence>
<feature type="compositionally biased region" description="Basic and acidic residues" evidence="2">
    <location>
        <begin position="471"/>
        <end position="521"/>
    </location>
</feature>
<reference evidence="3 4" key="1">
    <citation type="submission" date="2024-02" db="EMBL/GenBank/DDBJ databases">
        <authorList>
            <person name="Chen Y."/>
            <person name="Shah S."/>
            <person name="Dougan E. K."/>
            <person name="Thang M."/>
            <person name="Chan C."/>
        </authorList>
    </citation>
    <scope>NUCLEOTIDE SEQUENCE [LARGE SCALE GENOMIC DNA]</scope>
</reference>
<feature type="compositionally biased region" description="Polar residues" evidence="2">
    <location>
        <begin position="577"/>
        <end position="588"/>
    </location>
</feature>
<evidence type="ECO:0000256" key="1">
    <source>
        <dbReference type="SAM" id="Coils"/>
    </source>
</evidence>
<feature type="coiled-coil region" evidence="1">
    <location>
        <begin position="86"/>
        <end position="113"/>
    </location>
</feature>
<gene>
    <name evidence="3" type="ORF">CCMP2556_LOCUS27756</name>
</gene>
<feature type="region of interest" description="Disordered" evidence="2">
    <location>
        <begin position="432"/>
        <end position="451"/>
    </location>
</feature>
<dbReference type="Proteomes" id="UP001642484">
    <property type="component" value="Unassembled WGS sequence"/>
</dbReference>
<evidence type="ECO:0000313" key="3">
    <source>
        <dbReference type="EMBL" id="CAK9055883.1"/>
    </source>
</evidence>
<feature type="region of interest" description="Disordered" evidence="2">
    <location>
        <begin position="305"/>
        <end position="336"/>
    </location>
</feature>
<proteinExistence type="predicted"/>
<evidence type="ECO:0000313" key="4">
    <source>
        <dbReference type="Proteomes" id="UP001642484"/>
    </source>
</evidence>
<comment type="caution">
    <text evidence="3">The sequence shown here is derived from an EMBL/GenBank/DDBJ whole genome shotgun (WGS) entry which is preliminary data.</text>
</comment>
<feature type="coiled-coil region" evidence="1">
    <location>
        <begin position="29"/>
        <end position="60"/>
    </location>
</feature>
<dbReference type="EMBL" id="CAXAMN010020225">
    <property type="protein sequence ID" value="CAK9055883.1"/>
    <property type="molecule type" value="Genomic_DNA"/>
</dbReference>
<keyword evidence="1" id="KW-0175">Coiled coil</keyword>
<keyword evidence="4" id="KW-1185">Reference proteome</keyword>
<feature type="region of interest" description="Disordered" evidence="2">
    <location>
        <begin position="466"/>
        <end position="521"/>
    </location>
</feature>
<organism evidence="3 4">
    <name type="scientific">Durusdinium trenchii</name>
    <dbReference type="NCBI Taxonomy" id="1381693"/>
    <lineage>
        <taxon>Eukaryota</taxon>
        <taxon>Sar</taxon>
        <taxon>Alveolata</taxon>
        <taxon>Dinophyceae</taxon>
        <taxon>Suessiales</taxon>
        <taxon>Symbiodiniaceae</taxon>
        <taxon>Durusdinium</taxon>
    </lineage>
</organism>
<feature type="region of interest" description="Disordered" evidence="2">
    <location>
        <begin position="572"/>
        <end position="594"/>
    </location>
</feature>
<protein>
    <submittedName>
        <fullName evidence="3">Uncharacterized protein</fullName>
    </submittedName>
</protein>